<dbReference type="Proteomes" id="UP000030755">
    <property type="component" value="Unassembled WGS sequence"/>
</dbReference>
<dbReference type="HOGENOM" id="CLU_1152317_0_0_1"/>
<evidence type="ECO:0000313" key="2">
    <source>
        <dbReference type="EMBL" id="EPZ33091.1"/>
    </source>
</evidence>
<name>A0A075AS70_ROZAC</name>
<sequence>MSFPSSPGSGSKPASLATAATPSLTSTVSHRSTASKTIRDMVAAHETKGRSHRRSVKKARCLKTRAPFEVSPIKTLSFTKEDPGVKNFPGGSFPATPRKLDPKKLNLSEIPYPIALDALDNWLESYDAKTSALHWSDDEKASQLIFFLNGDCIGLLRMAGAFKENLSFNDLTKIIRRTFGPQDPALHYWNLFNQRKQSSSETARVHCLRLQTISHYLDQVDDQEFSRKILPSLLVASVILT</sequence>
<dbReference type="EMBL" id="KE561075">
    <property type="protein sequence ID" value="EPZ33091.1"/>
    <property type="molecule type" value="Genomic_DNA"/>
</dbReference>
<reference evidence="2 3" key="1">
    <citation type="journal article" date="2013" name="Curr. Biol.">
        <title>Shared signatures of parasitism and phylogenomics unite Cryptomycota and microsporidia.</title>
        <authorList>
            <person name="James T.Y."/>
            <person name="Pelin A."/>
            <person name="Bonen L."/>
            <person name="Ahrendt S."/>
            <person name="Sain D."/>
            <person name="Corradi N."/>
            <person name="Stajich J.E."/>
        </authorList>
    </citation>
    <scope>NUCLEOTIDE SEQUENCE [LARGE SCALE GENOMIC DNA]</scope>
    <source>
        <strain evidence="2 3">CSF55</strain>
    </source>
</reference>
<keyword evidence="3" id="KW-1185">Reference proteome</keyword>
<dbReference type="AlphaFoldDB" id="A0A075AS70"/>
<accession>A0A075AS70</accession>
<feature type="region of interest" description="Disordered" evidence="1">
    <location>
        <begin position="1"/>
        <end position="36"/>
    </location>
</feature>
<protein>
    <submittedName>
        <fullName evidence="2">Uncharacterized protein</fullName>
    </submittedName>
</protein>
<feature type="compositionally biased region" description="Low complexity" evidence="1">
    <location>
        <begin position="1"/>
        <end position="27"/>
    </location>
</feature>
<gene>
    <name evidence="2" type="ORF">O9G_005961</name>
</gene>
<proteinExistence type="predicted"/>
<evidence type="ECO:0000256" key="1">
    <source>
        <dbReference type="SAM" id="MobiDB-lite"/>
    </source>
</evidence>
<organism evidence="2 3">
    <name type="scientific">Rozella allomycis (strain CSF55)</name>
    <dbReference type="NCBI Taxonomy" id="988480"/>
    <lineage>
        <taxon>Eukaryota</taxon>
        <taxon>Fungi</taxon>
        <taxon>Fungi incertae sedis</taxon>
        <taxon>Cryptomycota</taxon>
        <taxon>Cryptomycota incertae sedis</taxon>
        <taxon>Rozella</taxon>
    </lineage>
</organism>
<evidence type="ECO:0000313" key="3">
    <source>
        <dbReference type="Proteomes" id="UP000030755"/>
    </source>
</evidence>